<organism evidence="2 3">
    <name type="scientific">Chryseobacterium cucumeris</name>
    <dbReference type="NCBI Taxonomy" id="1813611"/>
    <lineage>
        <taxon>Bacteria</taxon>
        <taxon>Pseudomonadati</taxon>
        <taxon>Bacteroidota</taxon>
        <taxon>Flavobacteriia</taxon>
        <taxon>Flavobacteriales</taxon>
        <taxon>Weeksellaceae</taxon>
        <taxon>Chryseobacterium group</taxon>
        <taxon>Chryseobacterium</taxon>
    </lineage>
</organism>
<dbReference type="Pfam" id="PF20448">
    <property type="entry name" value="DUF6705"/>
    <property type="match status" value="1"/>
</dbReference>
<name>A0ABX9X5I3_9FLAO</name>
<dbReference type="RefSeq" id="WP_123279124.1">
    <property type="nucleotide sequence ID" value="NZ_CP158807.1"/>
</dbReference>
<reference evidence="2 3" key="1">
    <citation type="submission" date="2018-11" db="EMBL/GenBank/DDBJ databases">
        <title>Proposal to divide the Flavobacteriaceae and reorganize its genera based on Amino Acid Identity values calculated from whole genome sequences.</title>
        <authorList>
            <person name="Nicholson A.C."/>
            <person name="Gulvik C.A."/>
            <person name="Whitney A.M."/>
            <person name="Humrighouse B.W."/>
            <person name="Bell M."/>
            <person name="Holmes B."/>
            <person name="Steigerwalt A."/>
            <person name="Villarma A."/>
            <person name="Sheth M."/>
            <person name="Batra D."/>
            <person name="Pryor J."/>
            <person name="Bernardet J.-F."/>
            <person name="Hugo C."/>
            <person name="Kampfer P."/>
            <person name="Newman J."/>
            <person name="Mcquiston J.R."/>
        </authorList>
    </citation>
    <scope>NUCLEOTIDE SEQUENCE [LARGE SCALE GENOMIC DNA]</scope>
    <source>
        <strain evidence="2 3">G0235</strain>
    </source>
</reference>
<protein>
    <recommendedName>
        <fullName evidence="1">DUF6705 domain-containing protein</fullName>
    </recommendedName>
</protein>
<evidence type="ECO:0000313" key="2">
    <source>
        <dbReference type="EMBL" id="ROH90001.1"/>
    </source>
</evidence>
<dbReference type="InterPro" id="IPR046551">
    <property type="entry name" value="DUF6705"/>
</dbReference>
<comment type="caution">
    <text evidence="2">The sequence shown here is derived from an EMBL/GenBank/DDBJ whole genome shotgun (WGS) entry which is preliminary data.</text>
</comment>
<feature type="domain" description="DUF6705" evidence="1">
    <location>
        <begin position="1"/>
        <end position="173"/>
    </location>
</feature>
<proteinExistence type="predicted"/>
<evidence type="ECO:0000313" key="3">
    <source>
        <dbReference type="Proteomes" id="UP000281899"/>
    </source>
</evidence>
<dbReference type="Proteomes" id="UP000281899">
    <property type="component" value="Unassembled WGS sequence"/>
</dbReference>
<dbReference type="GeneID" id="301713997"/>
<sequence>MKNIFYLLNIVLCFSFNSYYSQNVAQYRSDPDLDKFVGTWKWGNTTNGLILIMKKENNIKISKNVNDNNKFDIIVGFHKLYKNGQVIDDSTMNSSTNFADKKNSFTALTQDNILQLSMSHRNKAIRIKIDYIDSSHIKIVEVKNPEGARFKLPGENSTDWSIDIPQDIILTKQ</sequence>
<dbReference type="EMBL" id="RJTW01000007">
    <property type="protein sequence ID" value="ROH90001.1"/>
    <property type="molecule type" value="Genomic_DNA"/>
</dbReference>
<gene>
    <name evidence="2" type="ORF">EGI15_15080</name>
</gene>
<keyword evidence="3" id="KW-1185">Reference proteome</keyword>
<evidence type="ECO:0000259" key="1">
    <source>
        <dbReference type="Pfam" id="PF20448"/>
    </source>
</evidence>
<accession>A0ABX9X5I3</accession>